<dbReference type="PROSITE" id="PS50893">
    <property type="entry name" value="ABC_TRANSPORTER_2"/>
    <property type="match status" value="1"/>
</dbReference>
<dbReference type="GO" id="GO:0008270">
    <property type="term" value="F:zinc ion binding"/>
    <property type="evidence" value="ECO:0007669"/>
    <property type="project" value="UniProtKB-KW"/>
</dbReference>
<evidence type="ECO:0000256" key="6">
    <source>
        <dbReference type="ARBA" id="ARBA00022763"/>
    </source>
</evidence>
<evidence type="ECO:0000313" key="19">
    <source>
        <dbReference type="Proteomes" id="UP000740557"/>
    </source>
</evidence>
<dbReference type="Gene3D" id="3.40.50.300">
    <property type="entry name" value="P-loop containing nucleotide triphosphate hydrolases"/>
    <property type="match status" value="2"/>
</dbReference>
<dbReference type="PANTHER" id="PTHR43152">
    <property type="entry name" value="UVRABC SYSTEM PROTEIN A"/>
    <property type="match status" value="1"/>
</dbReference>
<dbReference type="InterPro" id="IPR017871">
    <property type="entry name" value="ABC_transporter-like_CS"/>
</dbReference>
<evidence type="ECO:0000256" key="10">
    <source>
        <dbReference type="ARBA" id="ARBA00022840"/>
    </source>
</evidence>
<evidence type="ECO:0000256" key="8">
    <source>
        <dbReference type="ARBA" id="ARBA00022771"/>
    </source>
</evidence>
<evidence type="ECO:0000256" key="13">
    <source>
        <dbReference type="ARBA" id="ARBA00023204"/>
    </source>
</evidence>
<evidence type="ECO:0000256" key="2">
    <source>
        <dbReference type="ARBA" id="ARBA00022490"/>
    </source>
</evidence>
<organism evidence="18 19">
    <name type="scientific">candidate division WWE3 bacterium</name>
    <dbReference type="NCBI Taxonomy" id="2053526"/>
    <lineage>
        <taxon>Bacteria</taxon>
        <taxon>Katanobacteria</taxon>
    </lineage>
</organism>
<keyword evidence="7" id="KW-0228">DNA excision</keyword>
<evidence type="ECO:0000259" key="17">
    <source>
        <dbReference type="PROSITE" id="PS50893"/>
    </source>
</evidence>
<reference evidence="18" key="1">
    <citation type="submission" date="2020-04" db="EMBL/GenBank/DDBJ databases">
        <authorList>
            <person name="Zhang T."/>
        </authorList>
    </citation>
    <scope>NUCLEOTIDE SEQUENCE</scope>
    <source>
        <strain evidence="18">HKST-UBA79</strain>
    </source>
</reference>
<dbReference type="GO" id="GO:0005524">
    <property type="term" value="F:ATP binding"/>
    <property type="evidence" value="ECO:0007669"/>
    <property type="project" value="UniProtKB-KW"/>
</dbReference>
<dbReference type="Gene3D" id="3.30.1490.20">
    <property type="entry name" value="ATP-grasp fold, A domain"/>
    <property type="match status" value="1"/>
</dbReference>
<proteinExistence type="inferred from homology"/>
<dbReference type="GO" id="GO:0006281">
    <property type="term" value="P:DNA repair"/>
    <property type="evidence" value="ECO:0007669"/>
    <property type="project" value="UniProtKB-KW"/>
</dbReference>
<protein>
    <recommendedName>
        <fullName evidence="15">UvrABC system protein A</fullName>
    </recommendedName>
    <alternativeName>
        <fullName evidence="16">Excinuclease ABC subunit A</fullName>
    </alternativeName>
</protein>
<keyword evidence="11" id="KW-0267">Excision nuclease</keyword>
<dbReference type="GO" id="GO:0003677">
    <property type="term" value="F:DNA binding"/>
    <property type="evidence" value="ECO:0007669"/>
    <property type="project" value="UniProtKB-KW"/>
</dbReference>
<dbReference type="GO" id="GO:0004518">
    <property type="term" value="F:nuclease activity"/>
    <property type="evidence" value="ECO:0007669"/>
    <property type="project" value="UniProtKB-KW"/>
</dbReference>
<dbReference type="Pfam" id="PF17755">
    <property type="entry name" value="UvrA_DNA-bind"/>
    <property type="match status" value="1"/>
</dbReference>
<evidence type="ECO:0000313" key="18">
    <source>
        <dbReference type="EMBL" id="MCA9307979.1"/>
    </source>
</evidence>
<keyword evidence="2" id="KW-0963">Cytoplasm</keyword>
<dbReference type="SUPFAM" id="SSF52540">
    <property type="entry name" value="P-loop containing nucleoside triphosphate hydrolases"/>
    <property type="match status" value="2"/>
</dbReference>
<dbReference type="AlphaFoldDB" id="A0A955EAM0"/>
<comment type="caution">
    <text evidence="18">The sequence shown here is derived from an EMBL/GenBank/DDBJ whole genome shotgun (WGS) entry which is preliminary data.</text>
</comment>
<evidence type="ECO:0000256" key="5">
    <source>
        <dbReference type="ARBA" id="ARBA00022741"/>
    </source>
</evidence>
<dbReference type="InterPro" id="IPR041102">
    <property type="entry name" value="UvrA_inter"/>
</dbReference>
<keyword evidence="4" id="KW-0677">Repeat</keyword>
<evidence type="ECO:0000256" key="1">
    <source>
        <dbReference type="ARBA" id="ARBA00004496"/>
    </source>
</evidence>
<evidence type="ECO:0000256" key="3">
    <source>
        <dbReference type="ARBA" id="ARBA00022723"/>
    </source>
</evidence>
<dbReference type="InterPro" id="IPR003439">
    <property type="entry name" value="ABC_transporter-like_ATP-bd"/>
</dbReference>
<sequence length="620" mass="68678">LSPAIAIDQKTTSRNPRSTVGTITEVYDFLRILFARIGHPMCPNCGREVSRQSSQQIVEAILEIVKTQHDYNLNKGVRAILMSPIVRDRKGEFKDLFQNLLKQGVVRARIDGNINSLTTNLSLFKNNKHTIDAILSRFVISKQNTSTDEDLKEITSKITQAVETSLKMSEGYVIFALVKDAGFDFPDEPKELEEHLFSENFACPACNISLPELEPRTFSFNSPHGACPTCDGLGTQLDVDPTLLMNLNLTLEEGGIFPWANIFESEGWMSNVVKAVAMHQEFSTSVPLKDLDPRHLNVLLYGLPDEEKVRVTYKSSSGEDRVYFAKFEGVINNLLRRHKETKSDSMRREIEKYMLLEPCPTCLGSRLKEESLAVLIEKKNINDVAEYSIEQFSEWFNNLPAKLSATELEIATNVIKEINYRVKFLLDVGLSYLTFSRKSSHLSGGEAQRIRLASQIGSGLSGVLYVLDEPSIGLHARDQKKLINTLKYLKDLGNTVLIVEHDTDTMLASDYIFDFGPGAGVHGGNLIAEGTPTDLMQNPNSITGKYLSGKTKVGSTLKKLKMEDEVVSKLADKVAGKSISLIGASGRNLNNISIDIPLGKFVCITGVSGSGKSTLVMDTL</sequence>
<dbReference type="GO" id="GO:0016887">
    <property type="term" value="F:ATP hydrolysis activity"/>
    <property type="evidence" value="ECO:0007669"/>
    <property type="project" value="InterPro"/>
</dbReference>
<evidence type="ECO:0000256" key="7">
    <source>
        <dbReference type="ARBA" id="ARBA00022769"/>
    </source>
</evidence>
<keyword evidence="3" id="KW-0479">Metal-binding</keyword>
<accession>A0A955EAM0</accession>
<name>A0A955EAM0_UNCKA</name>
<evidence type="ECO:0000256" key="14">
    <source>
        <dbReference type="ARBA" id="ARBA00038000"/>
    </source>
</evidence>
<dbReference type="Proteomes" id="UP000740557">
    <property type="component" value="Unassembled WGS sequence"/>
</dbReference>
<dbReference type="EMBL" id="JAGQNX010000013">
    <property type="protein sequence ID" value="MCA9307979.1"/>
    <property type="molecule type" value="Genomic_DNA"/>
</dbReference>
<evidence type="ECO:0000256" key="4">
    <source>
        <dbReference type="ARBA" id="ARBA00022737"/>
    </source>
</evidence>
<keyword evidence="12" id="KW-0238">DNA-binding</keyword>
<keyword evidence="6" id="KW-0227">DNA damage</keyword>
<evidence type="ECO:0000256" key="12">
    <source>
        <dbReference type="ARBA" id="ARBA00023125"/>
    </source>
</evidence>
<dbReference type="InterPro" id="IPR041552">
    <property type="entry name" value="UvrA_DNA-bd"/>
</dbReference>
<feature type="non-terminal residue" evidence="18">
    <location>
        <position position="1"/>
    </location>
</feature>
<dbReference type="Gene3D" id="1.20.1580.10">
    <property type="entry name" value="ABC transporter ATPase like domain"/>
    <property type="match status" value="1"/>
</dbReference>
<dbReference type="GO" id="GO:0005737">
    <property type="term" value="C:cytoplasm"/>
    <property type="evidence" value="ECO:0007669"/>
    <property type="project" value="UniProtKB-SubCell"/>
</dbReference>
<dbReference type="PANTHER" id="PTHR43152:SF3">
    <property type="entry name" value="UVRABC SYSTEM PROTEIN A"/>
    <property type="match status" value="1"/>
</dbReference>
<gene>
    <name evidence="18" type="ORF">KC980_00540</name>
</gene>
<keyword evidence="13" id="KW-0234">DNA repair</keyword>
<reference evidence="18" key="2">
    <citation type="journal article" date="2021" name="Microbiome">
        <title>Successional dynamics and alternative stable states in a saline activated sludge microbial community over 9 years.</title>
        <authorList>
            <person name="Wang Y."/>
            <person name="Ye J."/>
            <person name="Ju F."/>
            <person name="Liu L."/>
            <person name="Boyd J.A."/>
            <person name="Deng Y."/>
            <person name="Parks D.H."/>
            <person name="Jiang X."/>
            <person name="Yin X."/>
            <person name="Woodcroft B.J."/>
            <person name="Tyson G.W."/>
            <person name="Hugenholtz P."/>
            <person name="Polz M.F."/>
            <person name="Zhang T."/>
        </authorList>
    </citation>
    <scope>NUCLEOTIDE SEQUENCE</scope>
    <source>
        <strain evidence="18">HKST-UBA79</strain>
    </source>
</reference>
<keyword evidence="9" id="KW-0862">Zinc</keyword>
<evidence type="ECO:0000256" key="11">
    <source>
        <dbReference type="ARBA" id="ARBA00022881"/>
    </source>
</evidence>
<dbReference type="Gene3D" id="1.10.8.280">
    <property type="entry name" value="ABC transporter ATPase domain-like"/>
    <property type="match status" value="1"/>
</dbReference>
<keyword evidence="5" id="KW-0547">Nucleotide-binding</keyword>
<keyword evidence="10" id="KW-0067">ATP-binding</keyword>
<feature type="domain" description="ABC transporter" evidence="17">
    <location>
        <begin position="303"/>
        <end position="548"/>
    </location>
</feature>
<evidence type="ECO:0000256" key="9">
    <source>
        <dbReference type="ARBA" id="ARBA00022833"/>
    </source>
</evidence>
<dbReference type="InterPro" id="IPR027417">
    <property type="entry name" value="P-loop_NTPase"/>
</dbReference>
<dbReference type="InterPro" id="IPR013815">
    <property type="entry name" value="ATP_grasp_subdomain_1"/>
</dbReference>
<dbReference type="PROSITE" id="PS00211">
    <property type="entry name" value="ABC_TRANSPORTER_1"/>
    <property type="match status" value="1"/>
</dbReference>
<evidence type="ECO:0000256" key="16">
    <source>
        <dbReference type="ARBA" id="ARBA00042156"/>
    </source>
</evidence>
<dbReference type="Pfam" id="PF17760">
    <property type="entry name" value="UvrA_inter"/>
    <property type="match status" value="1"/>
</dbReference>
<keyword evidence="8" id="KW-0863">Zinc-finger</keyword>
<comment type="subcellular location">
    <subcellularLocation>
        <location evidence="1">Cytoplasm</location>
    </subcellularLocation>
</comment>
<comment type="similarity">
    <text evidence="14">Belongs to the ABC transporter superfamily. UvrA family.</text>
</comment>
<evidence type="ECO:0000256" key="15">
    <source>
        <dbReference type="ARBA" id="ARBA00039316"/>
    </source>
</evidence>
<feature type="non-terminal residue" evidence="18">
    <location>
        <position position="620"/>
    </location>
</feature>